<accession>A0A1B1E137</accession>
<feature type="chain" id="PRO_5008521469" description="Merozoite surface protein 3" evidence="2">
    <location>
        <begin position="24"/>
        <end position="243"/>
    </location>
</feature>
<dbReference type="VEuPathDB" id="PlasmoDB:PCOAH_00031420"/>
<evidence type="ECO:0000313" key="3">
    <source>
        <dbReference type="EMBL" id="ANQ08595.1"/>
    </source>
</evidence>
<name>A0A1B1E137_9APIC</name>
<keyword evidence="4" id="KW-1185">Reference proteome</keyword>
<keyword evidence="2" id="KW-0732">Signal</keyword>
<evidence type="ECO:0000256" key="1">
    <source>
        <dbReference type="SAM" id="MobiDB-lite"/>
    </source>
</evidence>
<feature type="compositionally biased region" description="Basic and acidic residues" evidence="1">
    <location>
        <begin position="57"/>
        <end position="94"/>
    </location>
</feature>
<evidence type="ECO:0000313" key="4">
    <source>
        <dbReference type="Proteomes" id="UP000092716"/>
    </source>
</evidence>
<feature type="signal peptide" evidence="2">
    <location>
        <begin position="1"/>
        <end position="23"/>
    </location>
</feature>
<feature type="compositionally biased region" description="Basic and acidic residues" evidence="1">
    <location>
        <begin position="173"/>
        <end position="182"/>
    </location>
</feature>
<dbReference type="EMBL" id="CP016248">
    <property type="protein sequence ID" value="ANQ08595.1"/>
    <property type="molecule type" value="Genomic_DNA"/>
</dbReference>
<sequence length="243" mass="27591">MRQFLRITIFISLLNLYMQKNGAVWGKILNVNKNKARNGIPEEGAPSESEHPTSAQKQKDEDSNKEVMKQTTEDITKFTDEAKEEKNKTAHESLKITNQHVLEPVEISSQDADKVNGKNEEVEEEVQTMEVEDDVDEEEEQEEDDDGDDDDDYDDGEEEGQQLQGEAQEGEEVEKAAQEGKDASPNGTQAHPGDCQCRPDIEEYFNSTEGPLKDLIKIIKGDKELENRMNDIIKIMVLFFLQL</sequence>
<dbReference type="Proteomes" id="UP000092716">
    <property type="component" value="Chromosome 10"/>
</dbReference>
<dbReference type="OrthoDB" id="10643693at2759"/>
<gene>
    <name evidence="3" type="ORF">PCOAH_00031420</name>
</gene>
<evidence type="ECO:0000256" key="2">
    <source>
        <dbReference type="SAM" id="SignalP"/>
    </source>
</evidence>
<proteinExistence type="predicted"/>
<organism evidence="3 4">
    <name type="scientific">Plasmodium coatneyi</name>
    <dbReference type="NCBI Taxonomy" id="208452"/>
    <lineage>
        <taxon>Eukaryota</taxon>
        <taxon>Sar</taxon>
        <taxon>Alveolata</taxon>
        <taxon>Apicomplexa</taxon>
        <taxon>Aconoidasida</taxon>
        <taxon>Haemosporida</taxon>
        <taxon>Plasmodiidae</taxon>
        <taxon>Plasmodium</taxon>
    </lineage>
</organism>
<dbReference type="AlphaFoldDB" id="A0A1B1E137"/>
<evidence type="ECO:0008006" key="5">
    <source>
        <dbReference type="Google" id="ProtNLM"/>
    </source>
</evidence>
<protein>
    <recommendedName>
        <fullName evidence="5">Merozoite surface protein 3</fullName>
    </recommendedName>
</protein>
<reference evidence="4" key="1">
    <citation type="submission" date="2016-06" db="EMBL/GenBank/DDBJ databases">
        <title>First high quality genome sequence of Plasmodium coatneyi using continuous long reads from single molecule, real-time sequencing.</title>
        <authorList>
            <person name="Chien J.-T."/>
            <person name="Pakala S.B."/>
            <person name="Geraldo J.A."/>
            <person name="Lapp S.A."/>
            <person name="Barnwell J.W."/>
            <person name="Kissinger J.C."/>
            <person name="Galinski M.R."/>
            <person name="Humphrey J.C."/>
        </authorList>
    </citation>
    <scope>NUCLEOTIDE SEQUENCE [LARGE SCALE GENOMIC DNA]</scope>
    <source>
        <strain evidence="4">Hackeri</strain>
    </source>
</reference>
<feature type="compositionally biased region" description="Basic and acidic residues" evidence="1">
    <location>
        <begin position="111"/>
        <end position="120"/>
    </location>
</feature>
<feature type="region of interest" description="Disordered" evidence="1">
    <location>
        <begin position="39"/>
        <end position="200"/>
    </location>
</feature>
<feature type="compositionally biased region" description="Acidic residues" evidence="1">
    <location>
        <begin position="121"/>
        <end position="160"/>
    </location>
</feature>
<dbReference type="KEGG" id="pcot:PCOAH_00031420"/>
<dbReference type="GeneID" id="30909873"/>
<dbReference type="RefSeq" id="XP_019915290.1">
    <property type="nucleotide sequence ID" value="XM_020059942.1"/>
</dbReference>